<dbReference type="PROSITE" id="PS00641">
    <property type="entry name" value="COMPLEX1_75K_1"/>
    <property type="match status" value="1"/>
</dbReference>
<dbReference type="PROSITE" id="PS51085">
    <property type="entry name" value="2FE2S_FER_2"/>
    <property type="match status" value="1"/>
</dbReference>
<protein>
    <recommendedName>
        <fullName evidence="3">NADH-ubiquinone oxidoreductase 75 kDa subunit, mitochondrial</fullName>
    </recommendedName>
</protein>
<feature type="domain" description="4Fe-4S His(Cys)3-ligated-type" evidence="16">
    <location>
        <begin position="108"/>
        <end position="147"/>
    </location>
</feature>
<dbReference type="GO" id="GO:0005743">
    <property type="term" value="C:mitochondrial inner membrane"/>
    <property type="evidence" value="ECO:0007669"/>
    <property type="project" value="UniProtKB-ARBA"/>
</dbReference>
<feature type="compositionally biased region" description="Low complexity" evidence="13">
    <location>
        <begin position="1019"/>
        <end position="1028"/>
    </location>
</feature>
<dbReference type="PROSITE" id="PS51839">
    <property type="entry name" value="4FE4S_HC3"/>
    <property type="match status" value="1"/>
</dbReference>
<feature type="compositionally biased region" description="Low complexity" evidence="13">
    <location>
        <begin position="928"/>
        <end position="945"/>
    </location>
</feature>
<dbReference type="PANTHER" id="PTHR43105:SF13">
    <property type="entry name" value="NADH-UBIQUINONE OXIDOREDUCTASE 75 KDA SUBUNIT, MITOCHONDRIAL"/>
    <property type="match status" value="1"/>
</dbReference>
<dbReference type="InterPro" id="IPR010228">
    <property type="entry name" value="NADH_UbQ_OxRdtase_Gsu"/>
</dbReference>
<accession>A0A6H5GW20</accession>
<dbReference type="GO" id="GO:0051539">
    <property type="term" value="F:4 iron, 4 sulfur cluster binding"/>
    <property type="evidence" value="ECO:0007669"/>
    <property type="project" value="UniProtKB-KW"/>
</dbReference>
<organism evidence="17 18">
    <name type="scientific">Nesidiocoris tenuis</name>
    <dbReference type="NCBI Taxonomy" id="355587"/>
    <lineage>
        <taxon>Eukaryota</taxon>
        <taxon>Metazoa</taxon>
        <taxon>Ecdysozoa</taxon>
        <taxon>Arthropoda</taxon>
        <taxon>Hexapoda</taxon>
        <taxon>Insecta</taxon>
        <taxon>Pterygota</taxon>
        <taxon>Neoptera</taxon>
        <taxon>Paraneoptera</taxon>
        <taxon>Hemiptera</taxon>
        <taxon>Heteroptera</taxon>
        <taxon>Panheteroptera</taxon>
        <taxon>Cimicomorpha</taxon>
        <taxon>Miridae</taxon>
        <taxon>Dicyphina</taxon>
        <taxon>Nesidiocoris</taxon>
    </lineage>
</organism>
<dbReference type="InterPro" id="IPR019574">
    <property type="entry name" value="NADH_UbQ_OxRdtase_Gsu_4Fe4S-bd"/>
</dbReference>
<dbReference type="Pfam" id="PF22151">
    <property type="entry name" value="Fer4_NDSU1"/>
    <property type="match status" value="1"/>
</dbReference>
<comment type="cofactor">
    <cofactor evidence="10">
        <name>[2Fe-2S] cluster</name>
        <dbReference type="ChEBI" id="CHEBI:190135"/>
    </cofactor>
</comment>
<dbReference type="Pfam" id="PF00384">
    <property type="entry name" value="Molybdopterin"/>
    <property type="match status" value="1"/>
</dbReference>
<dbReference type="GO" id="GO:0042773">
    <property type="term" value="P:ATP synthesis coupled electron transport"/>
    <property type="evidence" value="ECO:0007669"/>
    <property type="project" value="InterPro"/>
</dbReference>
<dbReference type="GO" id="GO:0045271">
    <property type="term" value="C:respiratory chain complex I"/>
    <property type="evidence" value="ECO:0007669"/>
    <property type="project" value="UniProtKB-ARBA"/>
</dbReference>
<dbReference type="SUPFAM" id="SSF54862">
    <property type="entry name" value="4Fe-4S ferredoxins"/>
    <property type="match status" value="1"/>
</dbReference>
<dbReference type="SMART" id="SM00929">
    <property type="entry name" value="NADH-G_4Fe-4S_3"/>
    <property type="match status" value="1"/>
</dbReference>
<comment type="similarity">
    <text evidence="2 12">Belongs to the complex I 75 kDa subunit family.</text>
</comment>
<dbReference type="CDD" id="cd02773">
    <property type="entry name" value="MopB_Res-Cmplx1_Nad11"/>
    <property type="match status" value="1"/>
</dbReference>
<dbReference type="Pfam" id="PF22117">
    <property type="entry name" value="Fer4_Nqo3"/>
    <property type="match status" value="1"/>
</dbReference>
<reference evidence="17 18" key="1">
    <citation type="submission" date="2020-02" db="EMBL/GenBank/DDBJ databases">
        <authorList>
            <person name="Ferguson B K."/>
        </authorList>
    </citation>
    <scope>NUCLEOTIDE SEQUENCE [LARGE SCALE GENOMIC DNA]</scope>
</reference>
<feature type="domain" description="2Fe-2S ferredoxin-type" evidence="14">
    <location>
        <begin position="30"/>
        <end position="108"/>
    </location>
</feature>
<dbReference type="Gene3D" id="3.30.200.210">
    <property type="match status" value="1"/>
</dbReference>
<evidence type="ECO:0000313" key="17">
    <source>
        <dbReference type="EMBL" id="CAB0008197.1"/>
    </source>
</evidence>
<evidence type="ECO:0000256" key="4">
    <source>
        <dbReference type="ARBA" id="ARBA00022485"/>
    </source>
</evidence>
<evidence type="ECO:0000259" key="14">
    <source>
        <dbReference type="PROSITE" id="PS51085"/>
    </source>
</evidence>
<sequence length="1281" mass="139952">MLRIPLARAAPAAAKAMLNSARGTATKAPEKIEVFVDDKPVLVDPGTTVLQAAAMIGVEIPRFCYHERLAVAGNCRMCLVEVEKSPKPVAACAMPVMKGWRIKTNSDMTRKAREGVMEFLLVNHPLDCPICDQGGECDLQDQSMAFGSDRSRFVDIDHSGKRAVEDKDVGPLIKTIMTRCIHCTRCIRFASEVAGIDDLGTTGRGSDMQIGTYVEKFFLSELSGNVIDLCPVGALTSKPYAFTSRPWENRKTESIDVLDAVGSNIIVSTRTGEVMRVLPRLNEDINEEWISDKARFSYDGLKRQRLITPMIKGPNGDLLSVEWEDALIAAAKAVLLSNLELTFSWLQALRSANGQVAAIAGGLSDAESLVALKDLVNRLGSEAVCTEYTFPDDGSGTDLRSNYLLNNTIAGVEEADLLLLIGTNTRFEAPLFNSRIRKSWVHNELDVAVIGFPVNLTYDYEHLGDSACLIKELLNGSHPFSAKLKSAKKPMIVLGSQQLERADGAAILSQVQQLAQKLAPGATHEDGSKWKVLNVLQNVAAQVAALDLGYKAGVGAIRDASPKVVFLLGADEGTISRSDLPSDATIIYQGHHGDNGASIADIILPGAAYTEKQATYVNTEGRAQQTLVAVTPPGMAREDWKIIRALSEILGEKLPYDSLNEIRGRLEEVSPNLVRYGDPEDSNYFAQAAELAKDTHRVQGPIVQPSSDRFDFRLQAGLDEQMRRFHPMSVQMVNKEPDFFWNRMLIIDQVRILTSKSSNVEWKKQINLPGGNRTEHLLILRWTLGLLDLEPGQLSQPAVQTASTTDGGEPSDVNREKMKNDESPKLRKILSDDSSDDESLLVSRKKMSVPKFDDSSSDGESSPAEDRKKTFKKTRKAIQDSEEDSDIDDPAPIVNTGSEKTQNHSENSNCSDSDGSSKSGRTSRKSGSEGSARSSGSEQSSGGEASDVEDSIEAIKSKIMNKHKASKSILLSCPINAIIDFCRRHVEEREKAAEDFYKSESGDGEVEKENNGRSADTCSKSPDQSSLSKSEEPTLQPSDVTQTTASVVGEDSEEFPRLQLSEILAISQSARMPDSMESTPTGVENLEPTPSDEAAVAEAPITLNVEHEADSNNENAAAEADSAAIAPNSDTPRLNDDSYSFSNLSEKINSSNLPISKCPKIYGAPDDVIDLDELVTKPGAFGLMQRFMKHAKLKPKVKKDDSVNSKTMPKTSWMMIFSPKTTTVAKKLRTTRTRTSAIQKKWTRTSSSMKSLKRMKSRMDLEPEVPGSSPAGGRFFSQFPK</sequence>
<feature type="compositionally biased region" description="Polar residues" evidence="13">
    <location>
        <begin position="1128"/>
        <end position="1138"/>
    </location>
</feature>
<dbReference type="Gene3D" id="3.10.20.740">
    <property type="match status" value="1"/>
</dbReference>
<dbReference type="FunFam" id="3.10.20.740:FF:000001">
    <property type="entry name" value="NADH-quinone oxidoreductase subunit G"/>
    <property type="match status" value="1"/>
</dbReference>
<dbReference type="GO" id="GO:0016651">
    <property type="term" value="F:oxidoreductase activity, acting on NAD(P)H"/>
    <property type="evidence" value="ECO:0007669"/>
    <property type="project" value="InterPro"/>
</dbReference>
<feature type="compositionally biased region" description="Basic and acidic residues" evidence="13">
    <location>
        <begin position="994"/>
        <end position="1011"/>
    </location>
</feature>
<evidence type="ECO:0000256" key="6">
    <source>
        <dbReference type="ARBA" id="ARBA00022967"/>
    </source>
</evidence>
<evidence type="ECO:0000256" key="7">
    <source>
        <dbReference type="ARBA" id="ARBA00023004"/>
    </source>
</evidence>
<keyword evidence="7" id="KW-0408">Iron</keyword>
<evidence type="ECO:0000256" key="9">
    <source>
        <dbReference type="ARBA" id="ARBA00023027"/>
    </source>
</evidence>
<dbReference type="FunFam" id="3.40.50.740:FF:000021">
    <property type="entry name" value="NADH:ubiquinone oxidoreductase core subunit S1"/>
    <property type="match status" value="1"/>
</dbReference>
<evidence type="ECO:0000259" key="15">
    <source>
        <dbReference type="PROSITE" id="PS51669"/>
    </source>
</evidence>
<feature type="compositionally biased region" description="Low complexity" evidence="13">
    <location>
        <begin position="905"/>
        <end position="920"/>
    </location>
</feature>
<gene>
    <name evidence="17" type="ORF">NTEN_LOCUS13443</name>
</gene>
<keyword evidence="5" id="KW-0479">Metal-binding</keyword>
<evidence type="ECO:0000259" key="16">
    <source>
        <dbReference type="PROSITE" id="PS51839"/>
    </source>
</evidence>
<dbReference type="PROSITE" id="PS00642">
    <property type="entry name" value="COMPLEX1_75K_2"/>
    <property type="match status" value="1"/>
</dbReference>
<feature type="region of interest" description="Disordered" evidence="13">
    <location>
        <begin position="1230"/>
        <end position="1281"/>
    </location>
</feature>
<keyword evidence="8" id="KW-0411">Iron-sulfur</keyword>
<dbReference type="NCBIfam" id="TIGR01973">
    <property type="entry name" value="NuoG"/>
    <property type="match status" value="1"/>
</dbReference>
<keyword evidence="6" id="KW-1278">Translocase</keyword>
<dbReference type="PANTHER" id="PTHR43105">
    <property type="entry name" value="RESPIRATORY NITRATE REDUCTASE"/>
    <property type="match status" value="1"/>
</dbReference>
<evidence type="ECO:0000256" key="1">
    <source>
        <dbReference type="ARBA" id="ARBA00001966"/>
    </source>
</evidence>
<dbReference type="SUPFAM" id="SSF53706">
    <property type="entry name" value="Formate dehydrogenase/DMSO reductase, domains 1-3"/>
    <property type="match status" value="1"/>
</dbReference>
<dbReference type="InterPro" id="IPR006656">
    <property type="entry name" value="Mopterin_OxRdtase"/>
</dbReference>
<dbReference type="OrthoDB" id="10249365at2759"/>
<dbReference type="PROSITE" id="PS51669">
    <property type="entry name" value="4FE4S_MOW_BIS_MGD"/>
    <property type="match status" value="1"/>
</dbReference>
<dbReference type="Proteomes" id="UP000479000">
    <property type="component" value="Unassembled WGS sequence"/>
</dbReference>
<dbReference type="Gene3D" id="3.40.50.740">
    <property type="match status" value="1"/>
</dbReference>
<dbReference type="GO" id="GO:0008137">
    <property type="term" value="F:NADH dehydrogenase (ubiquinone) activity"/>
    <property type="evidence" value="ECO:0007669"/>
    <property type="project" value="UniProtKB-EC"/>
</dbReference>
<feature type="compositionally biased region" description="Low complexity" evidence="13">
    <location>
        <begin position="1112"/>
        <end position="1124"/>
    </location>
</feature>
<keyword evidence="4" id="KW-0004">4Fe-4S</keyword>
<feature type="region of interest" description="Disordered" evidence="13">
    <location>
        <begin position="795"/>
        <end position="949"/>
    </location>
</feature>
<feature type="compositionally biased region" description="Basic and acidic residues" evidence="13">
    <location>
        <begin position="812"/>
        <end position="831"/>
    </location>
</feature>
<dbReference type="InterPro" id="IPR006963">
    <property type="entry name" value="Mopterin_OxRdtase_4Fe-4S_dom"/>
</dbReference>
<dbReference type="Pfam" id="PF13510">
    <property type="entry name" value="Fer2_4"/>
    <property type="match status" value="1"/>
</dbReference>
<evidence type="ECO:0000256" key="3">
    <source>
        <dbReference type="ARBA" id="ARBA00013888"/>
    </source>
</evidence>
<dbReference type="Pfam" id="PF10588">
    <property type="entry name" value="NADH-G_4Fe-4S_3"/>
    <property type="match status" value="1"/>
</dbReference>
<dbReference type="Gene3D" id="3.30.70.20">
    <property type="match status" value="1"/>
</dbReference>
<dbReference type="FunFam" id="3.30.200.210:FF:000002">
    <property type="entry name" value="NADH-ubiquinone oxidoreductase 75 kDa subunit"/>
    <property type="match status" value="1"/>
</dbReference>
<dbReference type="InterPro" id="IPR050123">
    <property type="entry name" value="Prok_molybdopt-oxidoreductase"/>
</dbReference>
<evidence type="ECO:0000256" key="8">
    <source>
        <dbReference type="ARBA" id="ARBA00023014"/>
    </source>
</evidence>
<feature type="compositionally biased region" description="Polar residues" evidence="13">
    <location>
        <begin position="1033"/>
        <end position="1046"/>
    </location>
</feature>
<feature type="compositionally biased region" description="Acidic residues" evidence="13">
    <location>
        <begin position="880"/>
        <end position="889"/>
    </location>
</feature>
<dbReference type="EMBL" id="CADCXU010020245">
    <property type="protein sequence ID" value="CAB0008197.1"/>
    <property type="molecule type" value="Genomic_DNA"/>
</dbReference>
<evidence type="ECO:0000256" key="13">
    <source>
        <dbReference type="SAM" id="MobiDB-lite"/>
    </source>
</evidence>
<keyword evidence="9" id="KW-0520">NAD</keyword>
<evidence type="ECO:0000256" key="11">
    <source>
        <dbReference type="ARBA" id="ARBA00049551"/>
    </source>
</evidence>
<proteinExistence type="inferred from homology"/>
<feature type="compositionally biased region" description="Polar residues" evidence="13">
    <location>
        <begin position="1066"/>
        <end position="1082"/>
    </location>
</feature>
<feature type="domain" description="4Fe-4S Mo/W bis-MGD-type" evidence="15">
    <location>
        <begin position="249"/>
        <end position="305"/>
    </location>
</feature>
<comment type="catalytic activity">
    <reaction evidence="11">
        <text>a ubiquinone + NADH + 5 H(+)(in) = a ubiquinol + NAD(+) + 4 H(+)(out)</text>
        <dbReference type="Rhea" id="RHEA:29091"/>
        <dbReference type="Rhea" id="RHEA-COMP:9565"/>
        <dbReference type="Rhea" id="RHEA-COMP:9566"/>
        <dbReference type="ChEBI" id="CHEBI:15378"/>
        <dbReference type="ChEBI" id="CHEBI:16389"/>
        <dbReference type="ChEBI" id="CHEBI:17976"/>
        <dbReference type="ChEBI" id="CHEBI:57540"/>
        <dbReference type="ChEBI" id="CHEBI:57945"/>
        <dbReference type="EC" id="7.1.1.2"/>
    </reaction>
</comment>
<name>A0A6H5GW20_9HEMI</name>
<dbReference type="PROSITE" id="PS00643">
    <property type="entry name" value="COMPLEX1_75K_3"/>
    <property type="match status" value="1"/>
</dbReference>
<comment type="cofactor">
    <cofactor evidence="1">
        <name>[4Fe-4S] cluster</name>
        <dbReference type="ChEBI" id="CHEBI:49883"/>
    </cofactor>
</comment>
<evidence type="ECO:0000256" key="10">
    <source>
        <dbReference type="ARBA" id="ARBA00034078"/>
    </source>
</evidence>
<dbReference type="InterPro" id="IPR036010">
    <property type="entry name" value="2Fe-2S_ferredoxin-like_sf"/>
</dbReference>
<dbReference type="CDD" id="cd00207">
    <property type="entry name" value="fer2"/>
    <property type="match status" value="1"/>
</dbReference>
<dbReference type="InterPro" id="IPR001041">
    <property type="entry name" value="2Fe-2S_ferredoxin-type"/>
</dbReference>
<keyword evidence="18" id="KW-1185">Reference proteome</keyword>
<evidence type="ECO:0000256" key="5">
    <source>
        <dbReference type="ARBA" id="ARBA00022723"/>
    </source>
</evidence>
<evidence type="ECO:0000313" key="18">
    <source>
        <dbReference type="Proteomes" id="UP000479000"/>
    </source>
</evidence>
<dbReference type="FunFam" id="3.30.70.20:FF:000002">
    <property type="entry name" value="NADH-ubiquinone oxidoreductase 75 kDa subunit"/>
    <property type="match status" value="1"/>
</dbReference>
<dbReference type="InterPro" id="IPR054351">
    <property type="entry name" value="NADH_UbQ_OxRdtase_ferredoxin"/>
</dbReference>
<dbReference type="SUPFAM" id="SSF54292">
    <property type="entry name" value="2Fe-2S ferredoxin-like"/>
    <property type="match status" value="1"/>
</dbReference>
<feature type="region of interest" description="Disordered" evidence="13">
    <location>
        <begin position="994"/>
        <end position="1138"/>
    </location>
</feature>
<feature type="compositionally biased region" description="Polar residues" evidence="13">
    <location>
        <begin position="795"/>
        <end position="806"/>
    </location>
</feature>
<dbReference type="InterPro" id="IPR000283">
    <property type="entry name" value="NADH_UbQ_OxRdtase_75kDa_su_CS"/>
</dbReference>
<dbReference type="GO" id="GO:0046872">
    <property type="term" value="F:metal ion binding"/>
    <property type="evidence" value="ECO:0007669"/>
    <property type="project" value="UniProtKB-KW"/>
</dbReference>
<evidence type="ECO:0000256" key="12">
    <source>
        <dbReference type="RuleBase" id="RU004523"/>
    </source>
</evidence>
<evidence type="ECO:0000256" key="2">
    <source>
        <dbReference type="ARBA" id="ARBA00005404"/>
    </source>
</evidence>